<dbReference type="EMBL" id="VLLC01000004">
    <property type="protein sequence ID" value="TWI75306.1"/>
    <property type="molecule type" value="Genomic_DNA"/>
</dbReference>
<dbReference type="Proteomes" id="UP000318307">
    <property type="component" value="Unassembled WGS sequence"/>
</dbReference>
<dbReference type="InterPro" id="IPR050684">
    <property type="entry name" value="HTH-Siroheme_Decarb"/>
</dbReference>
<dbReference type="AlphaFoldDB" id="A0A562S426"/>
<evidence type="ECO:0000256" key="4">
    <source>
        <dbReference type="ARBA" id="ARBA00023471"/>
    </source>
</evidence>
<sequence length="157" mass="17872">MLTEIEKKVIAAIQGDIPLEANPYEILAEGLGMEEEAFLGILKSLDEKKLIRRYGATLRHQKSGFSANAMVAWKAPEEKIQEIGETMAGFEAVSHCYRRDPKPGWPYNLYTMVHARSQDSCRDIVGQMAQKTGLSDYSMLFSIRELKKTSMRYFETE</sequence>
<comment type="similarity">
    <text evidence="3">Belongs to the Ahb/Nir family.</text>
</comment>
<dbReference type="OrthoDB" id="9806536at2"/>
<accession>A0A562S426</accession>
<dbReference type="Gene3D" id="3.30.70.3460">
    <property type="match status" value="1"/>
</dbReference>
<dbReference type="PANTHER" id="PTHR43413:SF1">
    <property type="entry name" value="SIROHEME DECARBOXYLASE NIRL SUBUNIT"/>
    <property type="match status" value="1"/>
</dbReference>
<organism evidence="8 9">
    <name type="scientific">Desulfobotulus alkaliphilus</name>
    <dbReference type="NCBI Taxonomy" id="622671"/>
    <lineage>
        <taxon>Bacteria</taxon>
        <taxon>Pseudomonadati</taxon>
        <taxon>Thermodesulfobacteriota</taxon>
        <taxon>Desulfobacteria</taxon>
        <taxon>Desulfobacterales</taxon>
        <taxon>Desulfobacteraceae</taxon>
        <taxon>Desulfobotulus</taxon>
    </lineage>
</organism>
<comment type="pathway">
    <text evidence="2">Porphyrin-containing compound metabolism.</text>
</comment>
<evidence type="ECO:0000259" key="7">
    <source>
        <dbReference type="Pfam" id="PF22451"/>
    </source>
</evidence>
<comment type="catalytic activity">
    <reaction evidence="5">
        <text>siroheme + 2 H(+) = 12,18-didecarboxysiroheme + 2 CO2</text>
        <dbReference type="Rhea" id="RHEA:19093"/>
        <dbReference type="ChEBI" id="CHEBI:15378"/>
        <dbReference type="ChEBI" id="CHEBI:16526"/>
        <dbReference type="ChEBI" id="CHEBI:60052"/>
        <dbReference type="ChEBI" id="CHEBI:140497"/>
        <dbReference type="EC" id="4.1.1.111"/>
    </reaction>
</comment>
<keyword evidence="1" id="KW-0456">Lyase</keyword>
<evidence type="ECO:0000256" key="2">
    <source>
        <dbReference type="ARBA" id="ARBA00023444"/>
    </source>
</evidence>
<evidence type="ECO:0000256" key="3">
    <source>
        <dbReference type="ARBA" id="ARBA00023457"/>
    </source>
</evidence>
<evidence type="ECO:0000256" key="5">
    <source>
        <dbReference type="ARBA" id="ARBA00048470"/>
    </source>
</evidence>
<dbReference type="PANTHER" id="PTHR43413">
    <property type="entry name" value="TRANSCRIPTIONAL REGULATOR, ASNC FAMILY"/>
    <property type="match status" value="1"/>
</dbReference>
<feature type="domain" description="Siroheme decarboxylase AsnC-like ligand binding" evidence="6">
    <location>
        <begin position="62"/>
        <end position="147"/>
    </location>
</feature>
<evidence type="ECO:0000256" key="1">
    <source>
        <dbReference type="ARBA" id="ARBA00023239"/>
    </source>
</evidence>
<gene>
    <name evidence="8" type="ORF">LZ24_00757</name>
</gene>
<dbReference type="EC" id="4.1.1.111" evidence="4"/>
<feature type="domain" description="Siroheme decarboxylase NirL-like HTH" evidence="7">
    <location>
        <begin position="6"/>
        <end position="52"/>
    </location>
</feature>
<keyword evidence="9" id="KW-1185">Reference proteome</keyword>
<dbReference type="InterPro" id="IPR053953">
    <property type="entry name" value="NirdL-like_HTH"/>
</dbReference>
<evidence type="ECO:0000259" key="6">
    <source>
        <dbReference type="Pfam" id="PF17805"/>
    </source>
</evidence>
<comment type="caution">
    <text evidence="8">The sequence shown here is derived from an EMBL/GenBank/DDBJ whole genome shotgun (WGS) entry which is preliminary data.</text>
</comment>
<protein>
    <recommendedName>
        <fullName evidence="4">siroheme decarboxylase</fullName>
        <ecNumber evidence="4">4.1.1.111</ecNumber>
    </recommendedName>
</protein>
<dbReference type="Pfam" id="PF22451">
    <property type="entry name" value="NirdL-like_HTH"/>
    <property type="match status" value="1"/>
</dbReference>
<dbReference type="GO" id="GO:0016829">
    <property type="term" value="F:lyase activity"/>
    <property type="evidence" value="ECO:0007669"/>
    <property type="project" value="UniProtKB-KW"/>
</dbReference>
<evidence type="ECO:0000313" key="9">
    <source>
        <dbReference type="Proteomes" id="UP000318307"/>
    </source>
</evidence>
<proteinExistence type="inferred from homology"/>
<evidence type="ECO:0000313" key="8">
    <source>
        <dbReference type="EMBL" id="TWI75306.1"/>
    </source>
</evidence>
<dbReference type="RefSeq" id="WP_144682485.1">
    <property type="nucleotide sequence ID" value="NZ_VLLC01000004.1"/>
</dbReference>
<dbReference type="InterPro" id="IPR040523">
    <property type="entry name" value="AsnC_trans_reg2"/>
</dbReference>
<dbReference type="Pfam" id="PF17805">
    <property type="entry name" value="AsnC_trans_reg2"/>
    <property type="match status" value="1"/>
</dbReference>
<reference evidence="8 9" key="1">
    <citation type="submission" date="2019-07" db="EMBL/GenBank/DDBJ databases">
        <title>Genome sequencing of 100 strains of the haloalkaliphilic chemolithoautotrophic sulfur-oxidizing bacterium Thioalkalivibrio.</title>
        <authorList>
            <person name="Muyzer G."/>
        </authorList>
    </citation>
    <scope>NUCLEOTIDE SEQUENCE [LARGE SCALE GENOMIC DNA]</scope>
    <source>
        <strain evidence="8 9">ASO4-4</strain>
    </source>
</reference>
<name>A0A562S426_9BACT</name>